<name>A0A3G6J4N8_9CORY</name>
<protein>
    <submittedName>
        <fullName evidence="1">Uncharacterized protein</fullName>
    </submittedName>
</protein>
<evidence type="ECO:0000313" key="1">
    <source>
        <dbReference type="EMBL" id="AZA13045.1"/>
    </source>
</evidence>
<reference evidence="1 2" key="1">
    <citation type="submission" date="2018-11" db="EMBL/GenBank/DDBJ databases">
        <authorList>
            <person name="Kleinhagauer T."/>
            <person name="Glaeser S.P."/>
            <person name="Spergser J."/>
            <person name="Ruckert C."/>
            <person name="Kaempfer P."/>
            <person name="Busse H.-J."/>
        </authorList>
    </citation>
    <scope>NUCLEOTIDE SEQUENCE [LARGE SCALE GENOMIC DNA]</scope>
    <source>
        <strain evidence="1 2">200CH</strain>
    </source>
</reference>
<dbReference type="Gene3D" id="3.40.710.10">
    <property type="entry name" value="DD-peptidase/beta-lactamase superfamily"/>
    <property type="match status" value="1"/>
</dbReference>
<evidence type="ECO:0000313" key="2">
    <source>
        <dbReference type="Proteomes" id="UP000269019"/>
    </source>
</evidence>
<dbReference type="InterPro" id="IPR012338">
    <property type="entry name" value="Beta-lactam/transpept-like"/>
</dbReference>
<dbReference type="EMBL" id="CP033896">
    <property type="protein sequence ID" value="AZA13045.1"/>
    <property type="molecule type" value="Genomic_DNA"/>
</dbReference>
<dbReference type="AlphaFoldDB" id="A0A3G6J4N8"/>
<organism evidence="1 2">
    <name type="scientific">Corynebacterium choanae</name>
    <dbReference type="NCBI Taxonomy" id="1862358"/>
    <lineage>
        <taxon>Bacteria</taxon>
        <taxon>Bacillati</taxon>
        <taxon>Actinomycetota</taxon>
        <taxon>Actinomycetes</taxon>
        <taxon>Mycobacteriales</taxon>
        <taxon>Corynebacteriaceae</taxon>
        <taxon>Corynebacterium</taxon>
    </lineage>
</organism>
<accession>A0A3G6J4N8</accession>
<dbReference type="SUPFAM" id="SSF56601">
    <property type="entry name" value="beta-lactamase/transpeptidase-like"/>
    <property type="match status" value="1"/>
</dbReference>
<dbReference type="Proteomes" id="UP000269019">
    <property type="component" value="Chromosome"/>
</dbReference>
<keyword evidence="2" id="KW-1185">Reference proteome</keyword>
<sequence length="279" mass="30177" precursor="true">MHGVNSSVVTSFPRRRLPHQLRMSVLTVGCVAVLTGCGSTSEAQGEAESSDVVVTTDGPRVAATSPAPIAKGWFETVGDNTGGAQMTYLRLSDGWHVGTANERLPRPALSLAKLFIADYVFQHGNDEEIAAAVEMIETSNDDIADELYVTFPKAIDATAKRYQLQSTKGDSRWGYSLTSTYDVVRFIAIKLQDDPASPIIDAMRHSAPYAADGYRQNFGTANVAGVIGTKWGWSNDRDYHASVSFGEDFVVAASQPGGPADLTKLVTTQIQRIDEMEPR</sequence>
<dbReference type="KEGG" id="ccho:CCHOA_03160"/>
<proteinExistence type="predicted"/>
<gene>
    <name evidence="1" type="ORF">CCHOA_03160</name>
</gene>